<evidence type="ECO:0000256" key="4">
    <source>
        <dbReference type="ARBA" id="ARBA00023306"/>
    </source>
</evidence>
<dbReference type="HOGENOM" id="CLU_509308_0_0_1"/>
<keyword evidence="3" id="KW-0132">Cell division</keyword>
<evidence type="ECO:0000313" key="8">
    <source>
        <dbReference type="EnsemblMetazoa" id="HelroP163710"/>
    </source>
</evidence>
<dbReference type="InterPro" id="IPR051374">
    <property type="entry name" value="Ataxin-10/CTR86_families"/>
</dbReference>
<protein>
    <recommendedName>
        <fullName evidence="2">Ataxin-10</fullName>
    </recommendedName>
</protein>
<reference evidence="9" key="1">
    <citation type="submission" date="2012-12" db="EMBL/GenBank/DDBJ databases">
        <authorList>
            <person name="Hellsten U."/>
            <person name="Grimwood J."/>
            <person name="Chapman J.A."/>
            <person name="Shapiro H."/>
            <person name="Aerts A."/>
            <person name="Otillar R.P."/>
            <person name="Terry A.Y."/>
            <person name="Boore J.L."/>
            <person name="Simakov O."/>
            <person name="Marletaz F."/>
            <person name="Cho S.-J."/>
            <person name="Edsinger-Gonzales E."/>
            <person name="Havlak P."/>
            <person name="Kuo D.-H."/>
            <person name="Larsson T."/>
            <person name="Lv J."/>
            <person name="Arendt D."/>
            <person name="Savage R."/>
            <person name="Osoegawa K."/>
            <person name="de Jong P."/>
            <person name="Lindberg D.R."/>
            <person name="Seaver E.C."/>
            <person name="Weisblat D.A."/>
            <person name="Putnam N.H."/>
            <person name="Grigoriev I.V."/>
            <person name="Rokhsar D.S."/>
        </authorList>
    </citation>
    <scope>NUCLEOTIDE SEQUENCE</scope>
</reference>
<feature type="domain" description="Ataxin-10" evidence="6">
    <location>
        <begin position="435"/>
        <end position="532"/>
    </location>
</feature>
<dbReference type="RefSeq" id="XP_009025756.1">
    <property type="nucleotide sequence ID" value="XM_009027508.1"/>
</dbReference>
<dbReference type="InParanoid" id="T1EUD9"/>
<dbReference type="Proteomes" id="UP000015101">
    <property type="component" value="Unassembled WGS sequence"/>
</dbReference>
<gene>
    <name evidence="8" type="primary">20200189</name>
    <name evidence="7" type="ORF">HELRODRAFT_163710</name>
</gene>
<dbReference type="KEGG" id="hro:HELRODRAFT_163710"/>
<dbReference type="OrthoDB" id="379794at2759"/>
<comment type="similarity">
    <text evidence="1">Belongs to the ataxin-10 family.</text>
</comment>
<dbReference type="SUPFAM" id="SSF48371">
    <property type="entry name" value="ARM repeat"/>
    <property type="match status" value="1"/>
</dbReference>
<dbReference type="GO" id="GO:0031175">
    <property type="term" value="P:neuron projection development"/>
    <property type="evidence" value="ECO:0000318"/>
    <property type="project" value="GO_Central"/>
</dbReference>
<proteinExistence type="inferred from homology"/>
<dbReference type="EnsemblMetazoa" id="HelroT163710">
    <property type="protein sequence ID" value="HelroP163710"/>
    <property type="gene ID" value="HelroG163710"/>
</dbReference>
<dbReference type="InterPro" id="IPR019156">
    <property type="entry name" value="Ataxin-10_domain"/>
</dbReference>
<accession>T1EUD9</accession>
<sequence length="535" mass="59687">MADDRNEFEQIDDDSFDMLSLRNILLKDNHNVDNIVLFLYQSLRQTGNKGRPFSLKTVTKIVNFLLELVSTEVKENVQKKYFDDKYVLERLTSLMVRCQKVVQSARSSVPYLSNDQLDGVSFKELLVSMCSLLHGCLNKTNYLMNDSIYNSYIKIATLALQFVSNVVCLKNECHQIVLAVLLVILIELIKNESMFDKSFNSTTKALLYNCIAKSADAFILLKKYAKNKFTHDNADDEGDGAAATEAAADDNDKAGGNDNDDIVCLSHTLLSSIVKKSEEDDDDDEDVCEWSLFIVEKLLKSCGFLRFIWPHLSFIEKHLVLDLLHNECEQLKVLETTTTSTAFTNTIAAATAATATASTATTTTTAANLAETSREKFESHFNVDALRFLIELILKSYDNDDRNNGVGANNDHSDGGDILKRMLKSGPSNAHISSVKRNALSLVANITFKNKTLQDLLRGKGGIEAILNMTAIDKFCPTNQQWALLAIHSLCVGNPENQEYISKLKVERVSELNNDLRSVGVNVKVVDGRLRFESS</sequence>
<dbReference type="PANTHER" id="PTHR13255:SF0">
    <property type="entry name" value="ATAXIN-10"/>
    <property type="match status" value="1"/>
</dbReference>
<dbReference type="STRING" id="6412.T1EUD9"/>
<dbReference type="Pfam" id="PF09759">
    <property type="entry name" value="Atx10homo_assoc"/>
    <property type="match status" value="1"/>
</dbReference>
<evidence type="ECO:0000256" key="5">
    <source>
        <dbReference type="ARBA" id="ARBA00045173"/>
    </source>
</evidence>
<evidence type="ECO:0000313" key="9">
    <source>
        <dbReference type="Proteomes" id="UP000015101"/>
    </source>
</evidence>
<reference evidence="8" key="3">
    <citation type="submission" date="2015-06" db="UniProtKB">
        <authorList>
            <consortium name="EnsemblMetazoa"/>
        </authorList>
    </citation>
    <scope>IDENTIFICATION</scope>
</reference>
<evidence type="ECO:0000256" key="3">
    <source>
        <dbReference type="ARBA" id="ARBA00022618"/>
    </source>
</evidence>
<dbReference type="GO" id="GO:0051301">
    <property type="term" value="P:cell division"/>
    <property type="evidence" value="ECO:0007669"/>
    <property type="project" value="UniProtKB-KW"/>
</dbReference>
<dbReference type="EMBL" id="KB097495">
    <property type="protein sequence ID" value="ESN96621.1"/>
    <property type="molecule type" value="Genomic_DNA"/>
</dbReference>
<dbReference type="PANTHER" id="PTHR13255">
    <property type="entry name" value="ATAXIN-10"/>
    <property type="match status" value="1"/>
</dbReference>
<comment type="function">
    <text evidence="5">May play a role in the regulation of cytokinesis. May play a role in signaling by stimulating protein glycosylation. Induces neuritogenesis by activating the Ras-MAP kinase pathway and is necessary for the survival of cerebellar neurons. Does not appear to play a major role in ciliogenesis.</text>
</comment>
<reference evidence="7 9" key="2">
    <citation type="journal article" date="2013" name="Nature">
        <title>Insights into bilaterian evolution from three spiralian genomes.</title>
        <authorList>
            <person name="Simakov O."/>
            <person name="Marletaz F."/>
            <person name="Cho S.J."/>
            <person name="Edsinger-Gonzales E."/>
            <person name="Havlak P."/>
            <person name="Hellsten U."/>
            <person name="Kuo D.H."/>
            <person name="Larsson T."/>
            <person name="Lv J."/>
            <person name="Arendt D."/>
            <person name="Savage R."/>
            <person name="Osoegawa K."/>
            <person name="de Jong P."/>
            <person name="Grimwood J."/>
            <person name="Chapman J.A."/>
            <person name="Shapiro H."/>
            <person name="Aerts A."/>
            <person name="Otillar R.P."/>
            <person name="Terry A.Y."/>
            <person name="Boore J.L."/>
            <person name="Grigoriev I.V."/>
            <person name="Lindberg D.R."/>
            <person name="Seaver E.C."/>
            <person name="Weisblat D.A."/>
            <person name="Putnam N.H."/>
            <person name="Rokhsar D.S."/>
        </authorList>
    </citation>
    <scope>NUCLEOTIDE SEQUENCE</scope>
</reference>
<keyword evidence="4" id="KW-0131">Cell cycle</keyword>
<dbReference type="InterPro" id="IPR011989">
    <property type="entry name" value="ARM-like"/>
</dbReference>
<dbReference type="GO" id="GO:0005829">
    <property type="term" value="C:cytosol"/>
    <property type="evidence" value="ECO:0000318"/>
    <property type="project" value="GO_Central"/>
</dbReference>
<organism evidence="8 9">
    <name type="scientific">Helobdella robusta</name>
    <name type="common">Californian leech</name>
    <dbReference type="NCBI Taxonomy" id="6412"/>
    <lineage>
        <taxon>Eukaryota</taxon>
        <taxon>Metazoa</taxon>
        <taxon>Spiralia</taxon>
        <taxon>Lophotrochozoa</taxon>
        <taxon>Annelida</taxon>
        <taxon>Clitellata</taxon>
        <taxon>Hirudinea</taxon>
        <taxon>Rhynchobdellida</taxon>
        <taxon>Glossiphoniidae</taxon>
        <taxon>Helobdella</taxon>
    </lineage>
</organism>
<evidence type="ECO:0000256" key="2">
    <source>
        <dbReference type="ARBA" id="ARBA00018804"/>
    </source>
</evidence>
<dbReference type="InterPro" id="IPR016024">
    <property type="entry name" value="ARM-type_fold"/>
</dbReference>
<dbReference type="Gene3D" id="1.25.10.10">
    <property type="entry name" value="Leucine-rich Repeat Variant"/>
    <property type="match status" value="1"/>
</dbReference>
<dbReference type="AlphaFoldDB" id="T1EUD9"/>
<keyword evidence="9" id="KW-1185">Reference proteome</keyword>
<dbReference type="CTD" id="20200189"/>
<evidence type="ECO:0000256" key="1">
    <source>
        <dbReference type="ARBA" id="ARBA00008384"/>
    </source>
</evidence>
<dbReference type="EMBL" id="AMQM01001438">
    <property type="status" value="NOT_ANNOTATED_CDS"/>
    <property type="molecule type" value="Genomic_DNA"/>
</dbReference>
<name>T1EUD9_HELRO</name>
<evidence type="ECO:0000313" key="7">
    <source>
        <dbReference type="EMBL" id="ESN96621.1"/>
    </source>
</evidence>
<dbReference type="GeneID" id="20200189"/>
<evidence type="ECO:0000259" key="6">
    <source>
        <dbReference type="Pfam" id="PF09759"/>
    </source>
</evidence>